<protein>
    <submittedName>
        <fullName evidence="2">VOC family protein</fullName>
    </submittedName>
</protein>
<reference evidence="2" key="1">
    <citation type="submission" date="2020-10" db="EMBL/GenBank/DDBJ databases">
        <authorList>
            <person name="Abbas A."/>
            <person name="Razzaq R."/>
            <person name="Waqas M."/>
            <person name="Abbas N."/>
            <person name="Nielsen T.K."/>
            <person name="Hansen L.H."/>
            <person name="Hussain S."/>
            <person name="Shahid M."/>
        </authorList>
    </citation>
    <scope>NUCLEOTIDE SEQUENCE</scope>
    <source>
        <strain evidence="2">S14</strain>
    </source>
</reference>
<dbReference type="InterPro" id="IPR028973">
    <property type="entry name" value="PhnB-like"/>
</dbReference>
<organism evidence="2 3">
    <name type="scientific">Chelatococcus sambhunathii</name>
    <dbReference type="NCBI Taxonomy" id="363953"/>
    <lineage>
        <taxon>Bacteria</taxon>
        <taxon>Pseudomonadati</taxon>
        <taxon>Pseudomonadota</taxon>
        <taxon>Alphaproteobacteria</taxon>
        <taxon>Hyphomicrobiales</taxon>
        <taxon>Chelatococcaceae</taxon>
        <taxon>Chelatococcus</taxon>
    </lineage>
</organism>
<evidence type="ECO:0000259" key="1">
    <source>
        <dbReference type="Pfam" id="PF06983"/>
    </source>
</evidence>
<dbReference type="Pfam" id="PF06983">
    <property type="entry name" value="3-dmu-9_3-mt"/>
    <property type="match status" value="1"/>
</dbReference>
<keyword evidence="3" id="KW-1185">Reference proteome</keyword>
<dbReference type="Proteomes" id="UP001181622">
    <property type="component" value="Unassembled WGS sequence"/>
</dbReference>
<accession>A0ABU1DJY7</accession>
<evidence type="ECO:0000313" key="3">
    <source>
        <dbReference type="Proteomes" id="UP001181622"/>
    </source>
</evidence>
<proteinExistence type="predicted"/>
<gene>
    <name evidence="2" type="ORF">IHQ68_17635</name>
</gene>
<feature type="domain" description="PhnB-like" evidence="1">
    <location>
        <begin position="3"/>
        <end position="118"/>
    </location>
</feature>
<dbReference type="InterPro" id="IPR009725">
    <property type="entry name" value="3_dmu_93_MTrfase"/>
</dbReference>
<evidence type="ECO:0000313" key="2">
    <source>
        <dbReference type="EMBL" id="MDR4308444.1"/>
    </source>
</evidence>
<name>A0ABU1DJY7_9HYPH</name>
<dbReference type="InterPro" id="IPR029068">
    <property type="entry name" value="Glyas_Bleomycin-R_OHBP_Dase"/>
</dbReference>
<dbReference type="PIRSF" id="PIRSF021700">
    <property type="entry name" value="3_dmu_93_MTrfase"/>
    <property type="match status" value="1"/>
</dbReference>
<dbReference type="Gene3D" id="3.10.180.10">
    <property type="entry name" value="2,3-Dihydroxybiphenyl 1,2-Dioxygenase, domain 1"/>
    <property type="match status" value="1"/>
</dbReference>
<dbReference type="PANTHER" id="PTHR33990:SF2">
    <property type="entry name" value="PHNB-LIKE DOMAIN-CONTAINING PROTEIN"/>
    <property type="match status" value="1"/>
</dbReference>
<dbReference type="SUPFAM" id="SSF54593">
    <property type="entry name" value="Glyoxalase/Bleomycin resistance protein/Dihydroxybiphenyl dioxygenase"/>
    <property type="match status" value="1"/>
</dbReference>
<dbReference type="CDD" id="cd06588">
    <property type="entry name" value="PhnB_like"/>
    <property type="match status" value="1"/>
</dbReference>
<dbReference type="EMBL" id="JADBEO010000052">
    <property type="protein sequence ID" value="MDR4308444.1"/>
    <property type="molecule type" value="Genomic_DNA"/>
</dbReference>
<dbReference type="RefSeq" id="WP_309394210.1">
    <property type="nucleotide sequence ID" value="NZ_JADBEO010000052.1"/>
</dbReference>
<dbReference type="PANTHER" id="PTHR33990">
    <property type="entry name" value="PROTEIN YJDN-RELATED"/>
    <property type="match status" value="1"/>
</dbReference>
<sequence>MSKISPCIWFDKDAEEAANFYVTLLPDSRIDRVMRSPADYPGGEAGAVLLVEFTVGGQSFQALNGGSRIEFNDALSLSMLCEDQAEVDSVWRKILEGGGEAIQCGWIRDRWGVRWQIVPRGFIDLIASSDAEGAARAFNALTDMVKLDLAKLQAAFDGKAAA</sequence>
<comment type="caution">
    <text evidence="2">The sequence shown here is derived from an EMBL/GenBank/DDBJ whole genome shotgun (WGS) entry which is preliminary data.</text>
</comment>